<sequence length="54" mass="6166">MKTEVVISKNTIECFIVSLDQSKPIVFICGYPIKETMNDDSVNRFSIEDLNIKV</sequence>
<organism evidence="1 2">
    <name type="scientific">Candidatus Methylacidiphilum fumarolicum</name>
    <dbReference type="NCBI Taxonomy" id="591154"/>
    <lineage>
        <taxon>Bacteria</taxon>
        <taxon>Pseudomonadati</taxon>
        <taxon>Verrucomicrobiota</taxon>
        <taxon>Methylacidiphilae</taxon>
        <taxon>Methylacidiphilales</taxon>
        <taxon>Methylacidiphilaceae</taxon>
        <taxon>Methylacidiphilum (ex Ratnadevi et al. 2023)</taxon>
    </lineage>
</organism>
<reference evidence="1" key="1">
    <citation type="submission" date="2023-03" db="EMBL/GenBank/DDBJ databases">
        <authorList>
            <person name="Cremers G."/>
            <person name="Picone N."/>
        </authorList>
    </citation>
    <scope>NUCLEOTIDE SEQUENCE</scope>
    <source>
        <strain evidence="1">Sample_alias</strain>
    </source>
</reference>
<proteinExistence type="predicted"/>
<protein>
    <submittedName>
        <fullName evidence="1">Uncharacterized protein</fullName>
    </submittedName>
</protein>
<name>A0ABM9IAE2_9BACT</name>
<accession>A0ABM9IAE2</accession>
<gene>
    <name evidence="1" type="ORF">MFUM_0212</name>
</gene>
<evidence type="ECO:0000313" key="2">
    <source>
        <dbReference type="Proteomes" id="UP001161497"/>
    </source>
</evidence>
<dbReference type="EMBL" id="OX458932">
    <property type="protein sequence ID" value="CAI9084615.1"/>
    <property type="molecule type" value="Genomic_DNA"/>
</dbReference>
<keyword evidence="2" id="KW-1185">Reference proteome</keyword>
<dbReference type="Proteomes" id="UP001161497">
    <property type="component" value="Chromosome"/>
</dbReference>
<evidence type="ECO:0000313" key="1">
    <source>
        <dbReference type="EMBL" id="CAI9084615.1"/>
    </source>
</evidence>